<dbReference type="PROSITE" id="PS00518">
    <property type="entry name" value="ZF_RING_1"/>
    <property type="match status" value="1"/>
</dbReference>
<evidence type="ECO:0000313" key="14">
    <source>
        <dbReference type="Proteomes" id="UP000008141"/>
    </source>
</evidence>
<reference evidence="13 14" key="1">
    <citation type="journal article" date="2010" name="Plant Cell">
        <title>The Chlorella variabilis NC64A genome reveals adaptation to photosymbiosis, coevolution with viruses, and cryptic sex.</title>
        <authorList>
            <person name="Blanc G."/>
            <person name="Duncan G."/>
            <person name="Agarkova I."/>
            <person name="Borodovsky M."/>
            <person name="Gurnon J."/>
            <person name="Kuo A."/>
            <person name="Lindquist E."/>
            <person name="Lucas S."/>
            <person name="Pangilinan J."/>
            <person name="Polle J."/>
            <person name="Salamov A."/>
            <person name="Terry A."/>
            <person name="Yamada T."/>
            <person name="Dunigan D.D."/>
            <person name="Grigoriev I.V."/>
            <person name="Claverie J.M."/>
            <person name="Van Etten J.L."/>
        </authorList>
    </citation>
    <scope>NUCLEOTIDE SEQUENCE [LARGE SCALE GENOMIC DNA]</scope>
    <source>
        <strain evidence="13 14">NC64A</strain>
    </source>
</reference>
<dbReference type="InterPro" id="IPR017907">
    <property type="entry name" value="Znf_RING_CS"/>
</dbReference>
<feature type="domain" description="RING-type" evidence="11">
    <location>
        <begin position="73"/>
        <end position="113"/>
    </location>
</feature>
<evidence type="ECO:0000256" key="4">
    <source>
        <dbReference type="ARBA" id="ARBA00022833"/>
    </source>
</evidence>
<evidence type="ECO:0000256" key="7">
    <source>
        <dbReference type="PROSITE-ProRule" id="PRU00175"/>
    </source>
</evidence>
<dbReference type="SUPFAM" id="SSF57850">
    <property type="entry name" value="RING/U-box"/>
    <property type="match status" value="2"/>
</dbReference>
<dbReference type="KEGG" id="cvr:CHLNCDRAFT_20354"/>
<feature type="domain" description="YDG" evidence="12">
    <location>
        <begin position="198"/>
        <end position="348"/>
    </location>
</feature>
<dbReference type="GO" id="GO:0016567">
    <property type="term" value="P:protein ubiquitination"/>
    <property type="evidence" value="ECO:0007669"/>
    <property type="project" value="UniProtKB-ARBA"/>
</dbReference>
<feature type="region of interest" description="Disordered" evidence="10">
    <location>
        <begin position="410"/>
        <end position="431"/>
    </location>
</feature>
<evidence type="ECO:0008006" key="15">
    <source>
        <dbReference type="Google" id="ProtNLM"/>
    </source>
</evidence>
<dbReference type="GO" id="GO:0005634">
    <property type="term" value="C:nucleus"/>
    <property type="evidence" value="ECO:0007669"/>
    <property type="project" value="UniProtKB-SubCell"/>
</dbReference>
<evidence type="ECO:0000256" key="2">
    <source>
        <dbReference type="ARBA" id="ARBA00022723"/>
    </source>
</evidence>
<evidence type="ECO:0000256" key="3">
    <source>
        <dbReference type="ARBA" id="ARBA00022771"/>
    </source>
</evidence>
<dbReference type="FunFam" id="2.30.280.10:FF:000002">
    <property type="entry name" value="E3 ubiquitin-protein ligase ORTHRUS 2"/>
    <property type="match status" value="1"/>
</dbReference>
<keyword evidence="14" id="KW-1185">Reference proteome</keyword>
<dbReference type="PROSITE" id="PS50089">
    <property type="entry name" value="ZF_RING_2"/>
    <property type="match status" value="2"/>
</dbReference>
<dbReference type="SUPFAM" id="SSF88697">
    <property type="entry name" value="PUA domain-like"/>
    <property type="match status" value="1"/>
</dbReference>
<keyword evidence="9" id="KW-0175">Coiled coil</keyword>
<dbReference type="GO" id="GO:0008270">
    <property type="term" value="F:zinc ion binding"/>
    <property type="evidence" value="ECO:0007669"/>
    <property type="project" value="UniProtKB-KW"/>
</dbReference>
<dbReference type="RefSeq" id="XP_005850068.1">
    <property type="nucleotide sequence ID" value="XM_005850006.1"/>
</dbReference>
<dbReference type="Proteomes" id="UP000008141">
    <property type="component" value="Unassembled WGS sequence"/>
</dbReference>
<dbReference type="PANTHER" id="PTHR14140:SF27">
    <property type="entry name" value="OS04G0289800 PROTEIN"/>
    <property type="match status" value="1"/>
</dbReference>
<comment type="subcellular location">
    <subcellularLocation>
        <location evidence="8">Nucleus</location>
    </subcellularLocation>
</comment>
<organism evidence="14">
    <name type="scientific">Chlorella variabilis</name>
    <name type="common">Green alga</name>
    <dbReference type="NCBI Taxonomy" id="554065"/>
    <lineage>
        <taxon>Eukaryota</taxon>
        <taxon>Viridiplantae</taxon>
        <taxon>Chlorophyta</taxon>
        <taxon>core chlorophytes</taxon>
        <taxon>Trebouxiophyceae</taxon>
        <taxon>Chlorellales</taxon>
        <taxon>Chlorellaceae</taxon>
        <taxon>Chlorella clade</taxon>
        <taxon>Chlorella</taxon>
    </lineage>
</organism>
<gene>
    <name evidence="13" type="ORF">CHLNCDRAFT_20354</name>
</gene>
<dbReference type="Gene3D" id="2.30.280.10">
    <property type="entry name" value="SRA-YDG"/>
    <property type="match status" value="1"/>
</dbReference>
<name>E1Z7S0_CHLVA</name>
<evidence type="ECO:0000256" key="8">
    <source>
        <dbReference type="PROSITE-ProRule" id="PRU00358"/>
    </source>
</evidence>
<evidence type="ECO:0000256" key="9">
    <source>
        <dbReference type="SAM" id="Coils"/>
    </source>
</evidence>
<dbReference type="OrthoDB" id="2270193at2759"/>
<dbReference type="GeneID" id="17357650"/>
<dbReference type="EMBL" id="GL433838">
    <property type="protein sequence ID" value="EFN57966.1"/>
    <property type="molecule type" value="Genomic_DNA"/>
</dbReference>
<dbReference type="InterPro" id="IPR013083">
    <property type="entry name" value="Znf_RING/FYVE/PHD"/>
</dbReference>
<dbReference type="Pfam" id="PF02182">
    <property type="entry name" value="SAD_SRA"/>
    <property type="match status" value="1"/>
</dbReference>
<keyword evidence="5" id="KW-0238">DNA-binding</keyword>
<dbReference type="FunCoup" id="E1Z7S0">
    <property type="interactions" value="989"/>
</dbReference>
<dbReference type="OMA" id="RKPVQCE"/>
<feature type="compositionally biased region" description="Basic and acidic residues" evidence="10">
    <location>
        <begin position="374"/>
        <end position="384"/>
    </location>
</feature>
<dbReference type="Gene3D" id="3.30.40.10">
    <property type="entry name" value="Zinc/RING finger domain, C3HC4 (zinc finger)"/>
    <property type="match status" value="2"/>
</dbReference>
<evidence type="ECO:0000259" key="12">
    <source>
        <dbReference type="PROSITE" id="PS51015"/>
    </source>
</evidence>
<dbReference type="SMART" id="SM00184">
    <property type="entry name" value="RING"/>
    <property type="match status" value="2"/>
</dbReference>
<dbReference type="SMART" id="SM00466">
    <property type="entry name" value="SRA"/>
    <property type="match status" value="1"/>
</dbReference>
<evidence type="ECO:0000256" key="5">
    <source>
        <dbReference type="ARBA" id="ARBA00023125"/>
    </source>
</evidence>
<sequence length="583" mass="64442">MLSQHELLKRIMEINKDPSLSDAEKASARQDLMSGKWKASEEDKETAKADDKAKAAAGEEKDSSLLDDDTLKCAICFDLCVRPVTAPCQHNFCLKCFQVRPARRSKKACPSCRHEFGAKFAANPRINTALTVAIRAFKAGDARAASKPFVRINNDDRPDEAFTTERAQRAGRANAASGRIMVNIPNDHFGPIPPEADPRGTGIKVGEYWKDRLDCRQWGAHFPHVAGIAGQSNVGAQSVVLSGGYEDDRDEGEWFLYTGSGGRDLSGNKRTNKEQSFDQVFESMNKALKLSCTKGLPVRVVRSYKEKRSSYAPTEETPVRYDGIYRIVKCWRTKGKQGYLVCRYLFVRCDNEPASWSSDETGDRPGLETSLPKEATEEMRKADKGQVVSMSDKPWWDWDEEKQAWGWARDPPISQKTAGGASGKQGARKKVSEQEKALREFACGICKNVPTEPVSTPCGHNFCMPCLEKKFGGIADEIDAGAATGRSLRVRKVLKPCPTCKVDICDFLKTAQANREMTAVIAKLQAAVERARLEAKAEAEEGEEGEHGSVPAWQPGCTASRRRPCFCCSRGPVCLREHACLCP</sequence>
<evidence type="ECO:0000256" key="10">
    <source>
        <dbReference type="SAM" id="MobiDB-lite"/>
    </source>
</evidence>
<keyword evidence="1" id="KW-0808">Transferase</keyword>
<feature type="domain" description="RING-type" evidence="11">
    <location>
        <begin position="443"/>
        <end position="501"/>
    </location>
</feature>
<keyword evidence="2" id="KW-0479">Metal-binding</keyword>
<dbReference type="eggNOG" id="ENOG502QSQ8">
    <property type="taxonomic scope" value="Eukaryota"/>
</dbReference>
<dbReference type="InterPro" id="IPR036987">
    <property type="entry name" value="SRA-YDG_sf"/>
</dbReference>
<dbReference type="InterPro" id="IPR045134">
    <property type="entry name" value="UHRF1/2-like"/>
</dbReference>
<dbReference type="AlphaFoldDB" id="E1Z7S0"/>
<keyword evidence="4" id="KW-0862">Zinc</keyword>
<dbReference type="InParanoid" id="E1Z7S0"/>
<evidence type="ECO:0000256" key="6">
    <source>
        <dbReference type="ARBA" id="ARBA00023242"/>
    </source>
</evidence>
<keyword evidence="3 7" id="KW-0863">Zinc-finger</keyword>
<proteinExistence type="predicted"/>
<evidence type="ECO:0000313" key="13">
    <source>
        <dbReference type="EMBL" id="EFN57966.1"/>
    </source>
</evidence>
<keyword evidence="6 8" id="KW-0539">Nucleus</keyword>
<feature type="region of interest" description="Disordered" evidence="10">
    <location>
        <begin position="19"/>
        <end position="61"/>
    </location>
</feature>
<protein>
    <recommendedName>
        <fullName evidence="15">RING-type E3 ubiquitin transferase</fullName>
    </recommendedName>
</protein>
<feature type="coiled-coil region" evidence="9">
    <location>
        <begin position="514"/>
        <end position="543"/>
    </location>
</feature>
<dbReference type="InterPro" id="IPR003105">
    <property type="entry name" value="SRA_YDG"/>
</dbReference>
<evidence type="ECO:0000259" key="11">
    <source>
        <dbReference type="PROSITE" id="PS50089"/>
    </source>
</evidence>
<dbReference type="Pfam" id="PF13445">
    <property type="entry name" value="zf-RING_UBOX"/>
    <property type="match status" value="2"/>
</dbReference>
<feature type="region of interest" description="Disordered" evidence="10">
    <location>
        <begin position="355"/>
        <end position="386"/>
    </location>
</feature>
<accession>E1Z7S0</accession>
<dbReference type="GO" id="GO:0061630">
    <property type="term" value="F:ubiquitin protein ligase activity"/>
    <property type="evidence" value="ECO:0007669"/>
    <property type="project" value="TreeGrafter"/>
</dbReference>
<dbReference type="PANTHER" id="PTHR14140">
    <property type="entry name" value="E3 UBIQUITIN-PROTEIN LIGASE UHRF-RELATED"/>
    <property type="match status" value="1"/>
</dbReference>
<evidence type="ECO:0000256" key="1">
    <source>
        <dbReference type="ARBA" id="ARBA00022679"/>
    </source>
</evidence>
<dbReference type="PROSITE" id="PS51015">
    <property type="entry name" value="YDG"/>
    <property type="match status" value="1"/>
</dbReference>
<dbReference type="InterPro" id="IPR015947">
    <property type="entry name" value="PUA-like_sf"/>
</dbReference>
<feature type="compositionally biased region" description="Basic and acidic residues" evidence="10">
    <location>
        <begin position="38"/>
        <end position="61"/>
    </location>
</feature>
<dbReference type="GO" id="GO:0003677">
    <property type="term" value="F:DNA binding"/>
    <property type="evidence" value="ECO:0007669"/>
    <property type="project" value="UniProtKB-KW"/>
</dbReference>
<dbReference type="InterPro" id="IPR001841">
    <property type="entry name" value="Znf_RING"/>
</dbReference>
<dbReference type="GO" id="GO:0044027">
    <property type="term" value="P:negative regulation of gene expression via chromosomal CpG island methylation"/>
    <property type="evidence" value="ECO:0007669"/>
    <property type="project" value="TreeGrafter"/>
</dbReference>
<dbReference type="InterPro" id="IPR027370">
    <property type="entry name" value="Znf-RING_euk"/>
</dbReference>